<reference evidence="1" key="1">
    <citation type="submission" date="2014-11" db="EMBL/GenBank/DDBJ databases">
        <authorList>
            <person name="Amaro Gonzalez C."/>
        </authorList>
    </citation>
    <scope>NUCLEOTIDE SEQUENCE</scope>
</reference>
<dbReference type="AlphaFoldDB" id="A0A0E9PDU3"/>
<proteinExistence type="predicted"/>
<reference evidence="1" key="2">
    <citation type="journal article" date="2015" name="Fish Shellfish Immunol.">
        <title>Early steps in the European eel (Anguilla anguilla)-Vibrio vulnificus interaction in the gills: Role of the RtxA13 toxin.</title>
        <authorList>
            <person name="Callol A."/>
            <person name="Pajuelo D."/>
            <person name="Ebbesson L."/>
            <person name="Teles M."/>
            <person name="MacKenzie S."/>
            <person name="Amaro C."/>
        </authorList>
    </citation>
    <scope>NUCLEOTIDE SEQUENCE</scope>
</reference>
<protein>
    <submittedName>
        <fullName evidence="1">Uncharacterized protein</fullName>
    </submittedName>
</protein>
<accession>A0A0E9PDU3</accession>
<organism evidence="1">
    <name type="scientific">Anguilla anguilla</name>
    <name type="common">European freshwater eel</name>
    <name type="synonym">Muraena anguilla</name>
    <dbReference type="NCBI Taxonomy" id="7936"/>
    <lineage>
        <taxon>Eukaryota</taxon>
        <taxon>Metazoa</taxon>
        <taxon>Chordata</taxon>
        <taxon>Craniata</taxon>
        <taxon>Vertebrata</taxon>
        <taxon>Euteleostomi</taxon>
        <taxon>Actinopterygii</taxon>
        <taxon>Neopterygii</taxon>
        <taxon>Teleostei</taxon>
        <taxon>Anguilliformes</taxon>
        <taxon>Anguillidae</taxon>
        <taxon>Anguilla</taxon>
    </lineage>
</organism>
<name>A0A0E9PDU3_ANGAN</name>
<sequence>MHFHVIKSFPLKILFTRELHYIMVRVENTVAAAVLENKFLQSRSI</sequence>
<dbReference type="EMBL" id="GBXM01105863">
    <property type="protein sequence ID" value="JAH02714.1"/>
    <property type="molecule type" value="Transcribed_RNA"/>
</dbReference>
<evidence type="ECO:0000313" key="1">
    <source>
        <dbReference type="EMBL" id="JAH02714.1"/>
    </source>
</evidence>